<sequence length="220" mass="25889">MNYYIVVEGAVEKKVYTKWIPLLNPSLSPINTLIETAENNFIIFDGGGYPSILEMIDNAIEDIINLGNIFTLVVVIDSEEMTRQDKFEEIETYIKKDRPNLNINYKIIVQHFCFEAWALGNRRIVSSNPSNPELIRFLTHHHVRMHDPEELTPISIEYGNRAQFSETYLRRLIQEKHHQTYTKRSPDFVFHKTYLEQLIKRLNETNHINSFSELIETFKA</sequence>
<dbReference type="Proteomes" id="UP001524569">
    <property type="component" value="Unassembled WGS sequence"/>
</dbReference>
<organism evidence="1 2">
    <name type="scientific">Methylomonas aurea</name>
    <dbReference type="NCBI Taxonomy" id="2952224"/>
    <lineage>
        <taxon>Bacteria</taxon>
        <taxon>Pseudomonadati</taxon>
        <taxon>Pseudomonadota</taxon>
        <taxon>Gammaproteobacteria</taxon>
        <taxon>Methylococcales</taxon>
        <taxon>Methylococcaceae</taxon>
        <taxon>Methylomonas</taxon>
    </lineage>
</organism>
<protein>
    <recommendedName>
        <fullName evidence="3">DUF4276 family protein</fullName>
    </recommendedName>
</protein>
<evidence type="ECO:0000313" key="2">
    <source>
        <dbReference type="Proteomes" id="UP001524569"/>
    </source>
</evidence>
<evidence type="ECO:0000313" key="1">
    <source>
        <dbReference type="EMBL" id="MCQ8183473.1"/>
    </source>
</evidence>
<gene>
    <name evidence="1" type="ORF">NP603_20340</name>
</gene>
<name>A0ABT1UMK3_9GAMM</name>
<keyword evidence="2" id="KW-1185">Reference proteome</keyword>
<evidence type="ECO:0008006" key="3">
    <source>
        <dbReference type="Google" id="ProtNLM"/>
    </source>
</evidence>
<dbReference type="RefSeq" id="WP_256612692.1">
    <property type="nucleotide sequence ID" value="NZ_JANIBM010000050.1"/>
</dbReference>
<proteinExistence type="predicted"/>
<accession>A0ABT1UMK3</accession>
<comment type="caution">
    <text evidence="1">The sequence shown here is derived from an EMBL/GenBank/DDBJ whole genome shotgun (WGS) entry which is preliminary data.</text>
</comment>
<reference evidence="1 2" key="1">
    <citation type="submission" date="2022-07" db="EMBL/GenBank/DDBJ databases">
        <title>Methylomonas rivi sp. nov., Methylomonas rosea sp. nov., Methylomonas aureus sp. nov. and Methylomonas subterranea sp. nov., four novel methanotrophs isolated from a freshwater creek and the deep terrestrial subsurface.</title>
        <authorList>
            <person name="Abin C."/>
            <person name="Sankaranarayanan K."/>
            <person name="Garner C."/>
            <person name="Sindelar R."/>
            <person name="Kotary K."/>
            <person name="Garner R."/>
            <person name="Barclay S."/>
            <person name="Lawson P."/>
            <person name="Krumholz L."/>
        </authorList>
    </citation>
    <scope>NUCLEOTIDE SEQUENCE [LARGE SCALE GENOMIC DNA]</scope>
    <source>
        <strain evidence="1 2">SURF-1</strain>
    </source>
</reference>
<dbReference type="EMBL" id="JANIBM010000050">
    <property type="protein sequence ID" value="MCQ8183473.1"/>
    <property type="molecule type" value="Genomic_DNA"/>
</dbReference>